<protein>
    <submittedName>
        <fullName evidence="1">Uncharacterized protein</fullName>
    </submittedName>
</protein>
<evidence type="ECO:0000313" key="2">
    <source>
        <dbReference type="Proteomes" id="UP001367508"/>
    </source>
</evidence>
<reference evidence="1 2" key="1">
    <citation type="submission" date="2024-01" db="EMBL/GenBank/DDBJ databases">
        <title>The genomes of 5 underutilized Papilionoideae crops provide insights into root nodulation and disease resistanc.</title>
        <authorList>
            <person name="Jiang F."/>
        </authorList>
    </citation>
    <scope>NUCLEOTIDE SEQUENCE [LARGE SCALE GENOMIC DNA]</scope>
    <source>
        <strain evidence="1">LVBAO_FW01</strain>
        <tissue evidence="1">Leaves</tissue>
    </source>
</reference>
<evidence type="ECO:0000313" key="1">
    <source>
        <dbReference type="EMBL" id="KAK7338360.1"/>
    </source>
</evidence>
<comment type="caution">
    <text evidence="1">The sequence shown here is derived from an EMBL/GenBank/DDBJ whole genome shotgun (WGS) entry which is preliminary data.</text>
</comment>
<proteinExistence type="predicted"/>
<accession>A0AAN9QI42</accession>
<sequence length="188" mass="20678">MAQTLLQEREGLGCKFGWLAWLNFDYGSLWLGGSPVGPWLKLCCRNVRCACGWLAWLNFDYGSLWLGGSPVGPWLKLCCRNVRCACEEGGRDFGLQNGERQGSNSCLGGPGPTAAPLDQAFDLCYNPRLKEYSVVRGQNTIQLIDLGEHISFLSRLITGSRLGSTDIGNLKWIARHEVEHADPVASCV</sequence>
<keyword evidence="2" id="KW-1185">Reference proteome</keyword>
<dbReference type="AlphaFoldDB" id="A0AAN9QI42"/>
<gene>
    <name evidence="1" type="ORF">VNO77_18967</name>
</gene>
<dbReference type="EMBL" id="JAYMYQ010000004">
    <property type="protein sequence ID" value="KAK7338360.1"/>
    <property type="molecule type" value="Genomic_DNA"/>
</dbReference>
<name>A0AAN9QI42_CANGL</name>
<dbReference type="Proteomes" id="UP001367508">
    <property type="component" value="Unassembled WGS sequence"/>
</dbReference>
<organism evidence="1 2">
    <name type="scientific">Canavalia gladiata</name>
    <name type="common">Sword bean</name>
    <name type="synonym">Dolichos gladiatus</name>
    <dbReference type="NCBI Taxonomy" id="3824"/>
    <lineage>
        <taxon>Eukaryota</taxon>
        <taxon>Viridiplantae</taxon>
        <taxon>Streptophyta</taxon>
        <taxon>Embryophyta</taxon>
        <taxon>Tracheophyta</taxon>
        <taxon>Spermatophyta</taxon>
        <taxon>Magnoliopsida</taxon>
        <taxon>eudicotyledons</taxon>
        <taxon>Gunneridae</taxon>
        <taxon>Pentapetalae</taxon>
        <taxon>rosids</taxon>
        <taxon>fabids</taxon>
        <taxon>Fabales</taxon>
        <taxon>Fabaceae</taxon>
        <taxon>Papilionoideae</taxon>
        <taxon>50 kb inversion clade</taxon>
        <taxon>NPAAA clade</taxon>
        <taxon>indigoferoid/millettioid clade</taxon>
        <taxon>Phaseoleae</taxon>
        <taxon>Canavalia</taxon>
    </lineage>
</organism>